<evidence type="ECO:0000259" key="4">
    <source>
        <dbReference type="PROSITE" id="PS50208"/>
    </source>
</evidence>
<dbReference type="InterPro" id="IPR036028">
    <property type="entry name" value="SH3-like_dom_sf"/>
</dbReference>
<dbReference type="PROSITE" id="PS50002">
    <property type="entry name" value="SH3"/>
    <property type="match status" value="1"/>
</dbReference>
<accession>A0AAV2PQH8</accession>
<organism evidence="5 6">
    <name type="scientific">Meganyctiphanes norvegica</name>
    <name type="common">Northern krill</name>
    <name type="synonym">Thysanopoda norvegica</name>
    <dbReference type="NCBI Taxonomy" id="48144"/>
    <lineage>
        <taxon>Eukaryota</taxon>
        <taxon>Metazoa</taxon>
        <taxon>Ecdysozoa</taxon>
        <taxon>Arthropoda</taxon>
        <taxon>Crustacea</taxon>
        <taxon>Multicrustacea</taxon>
        <taxon>Malacostraca</taxon>
        <taxon>Eumalacostraca</taxon>
        <taxon>Eucarida</taxon>
        <taxon>Euphausiacea</taxon>
        <taxon>Euphausiidae</taxon>
        <taxon>Meganyctiphanes</taxon>
    </lineage>
</organism>
<dbReference type="InterPro" id="IPR001309">
    <property type="entry name" value="Pept_C14_p20"/>
</dbReference>
<dbReference type="InterPro" id="IPR001452">
    <property type="entry name" value="SH3_domain"/>
</dbReference>
<dbReference type="SUPFAM" id="SSF52129">
    <property type="entry name" value="Caspase-like"/>
    <property type="match status" value="2"/>
</dbReference>
<dbReference type="SUPFAM" id="SSF50044">
    <property type="entry name" value="SH3-domain"/>
    <property type="match status" value="1"/>
</dbReference>
<evidence type="ECO:0000313" key="6">
    <source>
        <dbReference type="Proteomes" id="UP001497623"/>
    </source>
</evidence>
<evidence type="ECO:0000256" key="2">
    <source>
        <dbReference type="PROSITE-ProRule" id="PRU00192"/>
    </source>
</evidence>
<feature type="domain" description="Caspase family p20" evidence="4">
    <location>
        <begin position="292"/>
        <end position="407"/>
    </location>
</feature>
<reference evidence="5 6" key="1">
    <citation type="submission" date="2024-05" db="EMBL/GenBank/DDBJ databases">
        <authorList>
            <person name="Wallberg A."/>
        </authorList>
    </citation>
    <scope>NUCLEOTIDE SEQUENCE [LARGE SCALE GENOMIC DNA]</scope>
</reference>
<protein>
    <submittedName>
        <fullName evidence="5">Uncharacterized protein</fullName>
    </submittedName>
</protein>
<dbReference type="PROSITE" id="PS50208">
    <property type="entry name" value="CASPASE_P20"/>
    <property type="match status" value="2"/>
</dbReference>
<proteinExistence type="predicted"/>
<sequence length="659" mass="75667">MRAEGERIIYVKYSKTYEFHQAYIFSNSAHKDYIMCPQEYTIINRNCAYFYLIYGTRRDYLQSRESYEHPWRGKAPQKPTGRLRQWIANTTNMIHGRALKGADIGASGDGINLVKWRAGGSSSYRVSILLCVALWRCPKALIRHSKCSNKIANTTNMINGRALKGADIGASGGLCRAGHSNQGKWNICCAVCFSSPRVFDLIPHQFISRTGKRVEYRRQTEYKLQKKPRGHCLVMYTIESTVFISKVDYAPDHKNWLHLYKGQIIEITGLTGQEDLLYGKDHKDENGKEGFFLASHVEKSRYGPADAEISAGLWKSLNFNVHVKLISSLQDFTTHIKIYRDKIINDLEEQECFVFVFIGHGFEEDKTEYIELPEDDSDYNSIFSNNEEKYNHINENDLFYSTCSGDEGSCSNEMCDNNCKGQDTANFDPKCLSIYDKIKVISEPNSTKFKINTQSNVIKNFSTGLCDKINTTYKHTTNINDIRKSMSSVNTIFSELSEHTQDTLEDIATKSNDIFNIDKIKYVNNEYITNTHQQEVDDNIFDKGNSNFQLEKSVGMQLKDKTEPTRIYNSKGNHIIENENLISETDRLCNTSAPRIGYPIRLIYEEFTPEKCPNLIGVPKLFYIQRRRPNTTVQVNALNQKCIYFSSISKNGYGKYTKW</sequence>
<dbReference type="AlphaFoldDB" id="A0AAV2PQH8"/>
<keyword evidence="6" id="KW-1185">Reference proteome</keyword>
<dbReference type="InterPro" id="IPR029030">
    <property type="entry name" value="Caspase-like_dom_sf"/>
</dbReference>
<gene>
    <name evidence="5" type="ORF">MNOR_LOCUS3342</name>
</gene>
<name>A0AAV2PQH8_MEGNR</name>
<feature type="non-terminal residue" evidence="5">
    <location>
        <position position="659"/>
    </location>
</feature>
<dbReference type="Proteomes" id="UP001497623">
    <property type="component" value="Unassembled WGS sequence"/>
</dbReference>
<evidence type="ECO:0000256" key="1">
    <source>
        <dbReference type="ARBA" id="ARBA00022443"/>
    </source>
</evidence>
<feature type="domain" description="SH3" evidence="3">
    <location>
        <begin position="238"/>
        <end position="302"/>
    </location>
</feature>
<keyword evidence="1 2" id="KW-0728">SH3 domain</keyword>
<dbReference type="GO" id="GO:0004197">
    <property type="term" value="F:cysteine-type endopeptidase activity"/>
    <property type="evidence" value="ECO:0007669"/>
    <property type="project" value="InterPro"/>
</dbReference>
<evidence type="ECO:0000313" key="5">
    <source>
        <dbReference type="EMBL" id="CAL4063424.1"/>
    </source>
</evidence>
<dbReference type="GO" id="GO:0006508">
    <property type="term" value="P:proteolysis"/>
    <property type="evidence" value="ECO:0007669"/>
    <property type="project" value="InterPro"/>
</dbReference>
<dbReference type="Gene3D" id="3.40.50.1460">
    <property type="match status" value="1"/>
</dbReference>
<feature type="domain" description="Caspase family p20" evidence="4">
    <location>
        <begin position="599"/>
        <end position="631"/>
    </location>
</feature>
<evidence type="ECO:0000259" key="3">
    <source>
        <dbReference type="PROSITE" id="PS50002"/>
    </source>
</evidence>
<comment type="caution">
    <text evidence="5">The sequence shown here is derived from an EMBL/GenBank/DDBJ whole genome shotgun (WGS) entry which is preliminary data.</text>
</comment>
<dbReference type="EMBL" id="CAXKWB010001126">
    <property type="protein sequence ID" value="CAL4063424.1"/>
    <property type="molecule type" value="Genomic_DNA"/>
</dbReference>